<feature type="region of interest" description="Disordered" evidence="16">
    <location>
        <begin position="129"/>
        <end position="218"/>
    </location>
</feature>
<evidence type="ECO:0000256" key="5">
    <source>
        <dbReference type="ARBA" id="ARBA00022553"/>
    </source>
</evidence>
<protein>
    <recommendedName>
        <fullName evidence="15">Syndecan</fullName>
    </recommendedName>
</protein>
<name>A0A8D1NXR3_PIG</name>
<evidence type="ECO:0000256" key="11">
    <source>
        <dbReference type="ARBA" id="ARBA00023180"/>
    </source>
</evidence>
<keyword evidence="8 15" id="KW-0654">Proteoglycan</keyword>
<keyword evidence="6 15" id="KW-0812">Transmembrane</keyword>
<evidence type="ECO:0000313" key="20">
    <source>
        <dbReference type="Proteomes" id="UP000694571"/>
    </source>
</evidence>
<evidence type="ECO:0000256" key="2">
    <source>
        <dbReference type="ARBA" id="ARBA00004550"/>
    </source>
</evidence>
<feature type="compositionally biased region" description="Acidic residues" evidence="16">
    <location>
        <begin position="147"/>
        <end position="157"/>
    </location>
</feature>
<keyword evidence="11 15" id="KW-0325">Glycoprotein</keyword>
<evidence type="ECO:0000313" key="19">
    <source>
        <dbReference type="Ensembl" id="ENSSSCP00050043707.1"/>
    </source>
</evidence>
<keyword evidence="7" id="KW-0732">Signal</keyword>
<evidence type="ECO:0000256" key="16">
    <source>
        <dbReference type="SAM" id="MobiDB-lite"/>
    </source>
</evidence>
<dbReference type="AlphaFoldDB" id="A0A8D1NXR3"/>
<dbReference type="PROSITE" id="PS00964">
    <property type="entry name" value="SYNDECAN"/>
    <property type="match status" value="1"/>
</dbReference>
<accession>A0A8D1NXR3</accession>
<evidence type="ECO:0000256" key="1">
    <source>
        <dbReference type="ARBA" id="ARBA00004479"/>
    </source>
</evidence>
<dbReference type="Ensembl" id="ENSSSCT00050100655.1">
    <property type="protein sequence ID" value="ENSSSCP00050043707.1"/>
    <property type="gene ID" value="ENSSSCG00050073600.1"/>
</dbReference>
<feature type="transmembrane region" description="Helical" evidence="17">
    <location>
        <begin position="366"/>
        <end position="390"/>
    </location>
</feature>
<dbReference type="InterPro" id="IPR001050">
    <property type="entry name" value="Syndecan"/>
</dbReference>
<evidence type="ECO:0000256" key="10">
    <source>
        <dbReference type="ARBA" id="ARBA00023136"/>
    </source>
</evidence>
<feature type="compositionally biased region" description="Basic and acidic residues" evidence="16">
    <location>
        <begin position="267"/>
        <end position="277"/>
    </location>
</feature>
<feature type="transmembrane region" description="Helical" evidence="17">
    <location>
        <begin position="12"/>
        <end position="37"/>
    </location>
</feature>
<dbReference type="InterPro" id="IPR003585">
    <property type="entry name" value="Neurexin-like"/>
</dbReference>
<proteinExistence type="inferred from homology"/>
<keyword evidence="12 15" id="KW-0357">Heparan sulfate</keyword>
<keyword evidence="4" id="KW-0964">Secreted</keyword>
<keyword evidence="9 17" id="KW-1133">Transmembrane helix</keyword>
<comment type="similarity">
    <text evidence="3 15">Belongs to the syndecan proteoglycan family.</text>
</comment>
<evidence type="ECO:0000256" key="12">
    <source>
        <dbReference type="ARBA" id="ARBA00023207"/>
    </source>
</evidence>
<feature type="region of interest" description="Disordered" evidence="16">
    <location>
        <begin position="398"/>
        <end position="424"/>
    </location>
</feature>
<organism evidence="19 20">
    <name type="scientific">Sus scrofa</name>
    <name type="common">Pig</name>
    <dbReference type="NCBI Taxonomy" id="9823"/>
    <lineage>
        <taxon>Eukaryota</taxon>
        <taxon>Metazoa</taxon>
        <taxon>Chordata</taxon>
        <taxon>Craniata</taxon>
        <taxon>Vertebrata</taxon>
        <taxon>Euteleostomi</taxon>
        <taxon>Mammalia</taxon>
        <taxon>Eutheria</taxon>
        <taxon>Laurasiatheria</taxon>
        <taxon>Artiodactyla</taxon>
        <taxon>Suina</taxon>
        <taxon>Suidae</taxon>
        <taxon>Sus</taxon>
    </lineage>
</organism>
<evidence type="ECO:0000256" key="17">
    <source>
        <dbReference type="SAM" id="Phobius"/>
    </source>
</evidence>
<evidence type="ECO:0000256" key="3">
    <source>
        <dbReference type="ARBA" id="ARBA00005343"/>
    </source>
</evidence>
<comment type="function">
    <text evidence="13">Cell surface proteoglycan that contains both heparan sulfate and chondroitin sulfate and that links the cytoskeleton to the interstitial matrix. Regulates exosome biogenesis in concert with SDCBP and PDCD6IP. Able to induce its own expression in dental mesenchymal cells and also in the neighboring dental epithelial cells via an MSX1-mediated pathway.</text>
</comment>
<evidence type="ECO:0000256" key="4">
    <source>
        <dbReference type="ARBA" id="ARBA00022525"/>
    </source>
</evidence>
<dbReference type="SMART" id="SM00294">
    <property type="entry name" value="4.1m"/>
    <property type="match status" value="1"/>
</dbReference>
<dbReference type="Proteomes" id="UP000694571">
    <property type="component" value="Unplaced"/>
</dbReference>
<dbReference type="GO" id="GO:0016020">
    <property type="term" value="C:membrane"/>
    <property type="evidence" value="ECO:0007669"/>
    <property type="project" value="UniProtKB-SubCell"/>
</dbReference>
<comment type="subunit">
    <text evidence="14">Interacts with CDCP1. Interacts (via C-terminus) with TIAM1 (via PDZ domain). Interacts with MDK.</text>
</comment>
<dbReference type="PANTHER" id="PTHR10915:SF5">
    <property type="entry name" value="SYNDECAN-1"/>
    <property type="match status" value="1"/>
</dbReference>
<evidence type="ECO:0000256" key="14">
    <source>
        <dbReference type="ARBA" id="ARBA00046939"/>
    </source>
</evidence>
<feature type="domain" description="Neurexin/syndecan/glycophorin C" evidence="18">
    <location>
        <begin position="389"/>
        <end position="407"/>
    </location>
</feature>
<evidence type="ECO:0000256" key="9">
    <source>
        <dbReference type="ARBA" id="ARBA00022989"/>
    </source>
</evidence>
<dbReference type="InterPro" id="IPR027789">
    <property type="entry name" value="Syndecan/Neurexin_dom"/>
</dbReference>
<keyword evidence="10 17" id="KW-0472">Membrane</keyword>
<evidence type="ECO:0000256" key="15">
    <source>
        <dbReference type="RuleBase" id="RU000649"/>
    </source>
</evidence>
<keyword evidence="5" id="KW-0597">Phosphoprotein</keyword>
<dbReference type="Pfam" id="PF01034">
    <property type="entry name" value="Syndecan"/>
    <property type="match status" value="1"/>
</dbReference>
<evidence type="ECO:0000256" key="6">
    <source>
        <dbReference type="ARBA" id="ARBA00022692"/>
    </source>
</evidence>
<feature type="compositionally biased region" description="Polar residues" evidence="16">
    <location>
        <begin position="239"/>
        <end position="263"/>
    </location>
</feature>
<comment type="subcellular location">
    <subcellularLocation>
        <location evidence="1 15">Membrane</location>
        <topology evidence="1 15">Single-pass type I membrane protein</topology>
    </subcellularLocation>
    <subcellularLocation>
        <location evidence="2">Secreted</location>
        <location evidence="2">Extracellular exosome</location>
    </subcellularLocation>
</comment>
<dbReference type="PANTHER" id="PTHR10915">
    <property type="entry name" value="SYNDECAN"/>
    <property type="match status" value="1"/>
</dbReference>
<sequence>ALGSDSWLRAGVFVFFFIEFGLFYLSQLCSLSFLVYIRCPYFLKNGDLGVVLWPSGCHCSSLGCRCGVGLILGLGTSVCCRLRQKKKSGDIKSFSRALCYTLPKRNKTAGLGEIGGDHPLQRSGLAQRIHFGPGGKQETVATNVPPEDQDGSGDDSDNFSGSGAGALPDVTLSQQTPSTWKDTGLLTTTPTAPEPTSPDTVATSTSVLPAGERPGRGRAVLLDLDPGLTAQEKEATHPPSETTQHPTTHRASTAGATTAQVPATSHPHRDVPPDHPETSAPAGHGQLDPHTPGVGDGGPATTEKAAEGEASTQLPVGEGSGEPDFTFDVSGENTAGDALDPDQRNEPPVDQGTTGASQSLLDRKEVLGGVIAGGLVGLIFAVCLVGFMLYRMKKKDEGSYSLEEPKQANGGAYQKPSRQEEFYA</sequence>
<reference evidence="19" key="1">
    <citation type="submission" date="2025-08" db="UniProtKB">
        <authorList>
            <consortium name="Ensembl"/>
        </authorList>
    </citation>
    <scope>IDENTIFICATION</scope>
</reference>
<evidence type="ECO:0000256" key="7">
    <source>
        <dbReference type="ARBA" id="ARBA00022729"/>
    </source>
</evidence>
<evidence type="ECO:0000256" key="13">
    <source>
        <dbReference type="ARBA" id="ARBA00045247"/>
    </source>
</evidence>
<dbReference type="GO" id="GO:0005576">
    <property type="term" value="C:extracellular region"/>
    <property type="evidence" value="ECO:0007669"/>
    <property type="project" value="UniProtKB-SubCell"/>
</dbReference>
<evidence type="ECO:0000256" key="8">
    <source>
        <dbReference type="ARBA" id="ARBA00022974"/>
    </source>
</evidence>
<dbReference type="InterPro" id="IPR030479">
    <property type="entry name" value="Syndecan_CS"/>
</dbReference>
<feature type="compositionally biased region" description="Low complexity" evidence="16">
    <location>
        <begin position="179"/>
        <end position="191"/>
    </location>
</feature>
<feature type="region of interest" description="Disordered" evidence="16">
    <location>
        <begin position="232"/>
        <end position="357"/>
    </location>
</feature>
<evidence type="ECO:0000259" key="18">
    <source>
        <dbReference type="SMART" id="SM00294"/>
    </source>
</evidence>